<evidence type="ECO:0000313" key="4">
    <source>
        <dbReference type="EMBL" id="WXB92100.1"/>
    </source>
</evidence>
<dbReference type="Gene3D" id="3.40.50.150">
    <property type="entry name" value="Vaccinia Virus protein VP39"/>
    <property type="match status" value="1"/>
</dbReference>
<name>A0ABZ2N425_9BACI</name>
<organism evidence="4 5">
    <name type="scientific">Bacillus kandeliae</name>
    <dbReference type="NCBI Taxonomy" id="3129297"/>
    <lineage>
        <taxon>Bacteria</taxon>
        <taxon>Bacillati</taxon>
        <taxon>Bacillota</taxon>
        <taxon>Bacilli</taxon>
        <taxon>Bacillales</taxon>
        <taxon>Bacillaceae</taxon>
        <taxon>Bacillus</taxon>
    </lineage>
</organism>
<dbReference type="GO" id="GO:0032259">
    <property type="term" value="P:methylation"/>
    <property type="evidence" value="ECO:0007669"/>
    <property type="project" value="UniProtKB-KW"/>
</dbReference>
<gene>
    <name evidence="4" type="ORF">WDJ61_12650</name>
</gene>
<dbReference type="RefSeq" id="WP_338750256.1">
    <property type="nucleotide sequence ID" value="NZ_CP147404.1"/>
</dbReference>
<dbReference type="CDD" id="cd02440">
    <property type="entry name" value="AdoMet_MTases"/>
    <property type="match status" value="1"/>
</dbReference>
<evidence type="ECO:0000256" key="1">
    <source>
        <dbReference type="ARBA" id="ARBA00022603"/>
    </source>
</evidence>
<keyword evidence="1 4" id="KW-0489">Methyltransferase</keyword>
<dbReference type="GO" id="GO:0008168">
    <property type="term" value="F:methyltransferase activity"/>
    <property type="evidence" value="ECO:0007669"/>
    <property type="project" value="UniProtKB-KW"/>
</dbReference>
<reference evidence="4 5" key="1">
    <citation type="submission" date="2024-02" db="EMBL/GenBank/DDBJ databases">
        <title>Seven novel Bacillus-like species.</title>
        <authorList>
            <person name="Liu G."/>
        </authorList>
    </citation>
    <scope>NUCLEOTIDE SEQUENCE [LARGE SCALE GENOMIC DNA]</scope>
    <source>
        <strain evidence="4 5">FJAT-52991</strain>
    </source>
</reference>
<dbReference type="EMBL" id="CP147404">
    <property type="protein sequence ID" value="WXB92100.1"/>
    <property type="molecule type" value="Genomic_DNA"/>
</dbReference>
<sequence length="246" mass="28797">MTYQRFAYVYDFLMQDVPYEEWLHFFERHTKSVTGKKVLDLACGTGELTWRLAAAGWNVTGVDLSEDMLMMAREKAAEKGLSFPLYQQDMRELDGLGTYNAVTIFCDSLNYLKSEEDVKQTFRLVHTHLEAGGLFLFDVHSLYKIHHIFTDGTFTSTDDEVSYIWNCFEGDMPNSVEHELTFFALDESSEQYERFDELHTQRTFEPEQYTSWLEQAGFEMLHITADFTDHSPKKESERIFFVAQKK</sequence>
<evidence type="ECO:0000259" key="3">
    <source>
        <dbReference type="Pfam" id="PF13649"/>
    </source>
</evidence>
<feature type="domain" description="Methyltransferase" evidence="3">
    <location>
        <begin position="38"/>
        <end position="133"/>
    </location>
</feature>
<dbReference type="Pfam" id="PF13649">
    <property type="entry name" value="Methyltransf_25"/>
    <property type="match status" value="1"/>
</dbReference>
<protein>
    <submittedName>
        <fullName evidence="4">Class I SAM-dependent methyltransferase</fullName>
        <ecNumber evidence="4">2.1.1.-</ecNumber>
    </submittedName>
</protein>
<evidence type="ECO:0000313" key="5">
    <source>
        <dbReference type="Proteomes" id="UP001387364"/>
    </source>
</evidence>
<accession>A0ABZ2N425</accession>
<keyword evidence="5" id="KW-1185">Reference proteome</keyword>
<proteinExistence type="predicted"/>
<dbReference type="EC" id="2.1.1.-" evidence="4"/>
<evidence type="ECO:0000256" key="2">
    <source>
        <dbReference type="ARBA" id="ARBA00022679"/>
    </source>
</evidence>
<dbReference type="InterPro" id="IPR041698">
    <property type="entry name" value="Methyltransf_25"/>
</dbReference>
<dbReference type="PANTHER" id="PTHR43861:SF1">
    <property type="entry name" value="TRANS-ACONITATE 2-METHYLTRANSFERASE"/>
    <property type="match status" value="1"/>
</dbReference>
<keyword evidence="2 4" id="KW-0808">Transferase</keyword>
<dbReference type="Gene3D" id="2.20.25.110">
    <property type="entry name" value="S-adenosyl-L-methionine-dependent methyltransferases"/>
    <property type="match status" value="1"/>
</dbReference>
<dbReference type="Proteomes" id="UP001387364">
    <property type="component" value="Chromosome"/>
</dbReference>
<dbReference type="PANTHER" id="PTHR43861">
    <property type="entry name" value="TRANS-ACONITATE 2-METHYLTRANSFERASE-RELATED"/>
    <property type="match status" value="1"/>
</dbReference>
<dbReference type="SUPFAM" id="SSF53335">
    <property type="entry name" value="S-adenosyl-L-methionine-dependent methyltransferases"/>
    <property type="match status" value="1"/>
</dbReference>
<dbReference type="InterPro" id="IPR029063">
    <property type="entry name" value="SAM-dependent_MTases_sf"/>
</dbReference>